<reference evidence="6" key="2">
    <citation type="journal article" date="2021" name="PeerJ">
        <title>Extensive microbial diversity within the chicken gut microbiome revealed by metagenomics and culture.</title>
        <authorList>
            <person name="Gilroy R."/>
            <person name="Ravi A."/>
            <person name="Getino M."/>
            <person name="Pursley I."/>
            <person name="Horton D.L."/>
            <person name="Alikhan N.F."/>
            <person name="Baker D."/>
            <person name="Gharbi K."/>
            <person name="Hall N."/>
            <person name="Watson M."/>
            <person name="Adriaenssens E.M."/>
            <person name="Foster-Nyarko E."/>
            <person name="Jarju S."/>
            <person name="Secka A."/>
            <person name="Antonio M."/>
            <person name="Oren A."/>
            <person name="Chaudhuri R.R."/>
            <person name="La Ragione R."/>
            <person name="Hildebrand F."/>
            <person name="Pallen M.J."/>
        </authorList>
    </citation>
    <scope>NUCLEOTIDE SEQUENCE</scope>
    <source>
        <strain evidence="6">18911</strain>
    </source>
</reference>
<comment type="caution">
    <text evidence="6">The sequence shown here is derived from an EMBL/GenBank/DDBJ whole genome shotgun (WGS) entry which is preliminary data.</text>
</comment>
<proteinExistence type="inferred from homology"/>
<dbReference type="InterPro" id="IPR036866">
    <property type="entry name" value="RibonucZ/Hydroxyglut_hydro"/>
</dbReference>
<dbReference type="InterPro" id="IPR029039">
    <property type="entry name" value="Flavoprotein-like_sf"/>
</dbReference>
<dbReference type="SUPFAM" id="SSF56281">
    <property type="entry name" value="Metallo-hydrolase/oxidoreductase"/>
    <property type="match status" value="1"/>
</dbReference>
<dbReference type="Gene3D" id="3.60.15.10">
    <property type="entry name" value="Ribonuclease Z/Hydroxyacylglutathione hydrolase-like"/>
    <property type="match status" value="1"/>
</dbReference>
<dbReference type="SMART" id="SM00849">
    <property type="entry name" value="Lactamase_B"/>
    <property type="match status" value="1"/>
</dbReference>
<reference evidence="6" key="1">
    <citation type="submission" date="2020-10" db="EMBL/GenBank/DDBJ databases">
        <authorList>
            <person name="Gilroy R."/>
        </authorList>
    </citation>
    <scope>NUCLEOTIDE SEQUENCE</scope>
    <source>
        <strain evidence="6">18911</strain>
    </source>
</reference>
<dbReference type="AlphaFoldDB" id="A0A9D1SHN4"/>
<dbReference type="GO" id="GO:0016651">
    <property type="term" value="F:oxidoreductase activity, acting on NAD(P)H"/>
    <property type="evidence" value="ECO:0007669"/>
    <property type="project" value="UniProtKB-ARBA"/>
</dbReference>
<dbReference type="PANTHER" id="PTHR32145:SF20">
    <property type="entry name" value="FLAVOPROTEIN"/>
    <property type="match status" value="1"/>
</dbReference>
<evidence type="ECO:0000313" key="7">
    <source>
        <dbReference type="Proteomes" id="UP000824094"/>
    </source>
</evidence>
<dbReference type="PANTHER" id="PTHR32145">
    <property type="entry name" value="DIFLAVIN FLAVOPROTEIN A 2-RELATED"/>
    <property type="match status" value="1"/>
</dbReference>
<comment type="cofactor">
    <cofactor evidence="1">
        <name>Fe cation</name>
        <dbReference type="ChEBI" id="CHEBI:24875"/>
    </cofactor>
</comment>
<dbReference type="PIRSF" id="PIRSF005243">
    <property type="entry name" value="ROO"/>
    <property type="match status" value="1"/>
</dbReference>
<dbReference type="Proteomes" id="UP000824094">
    <property type="component" value="Unassembled WGS sequence"/>
</dbReference>
<dbReference type="Pfam" id="PF00258">
    <property type="entry name" value="Flavodoxin_1"/>
    <property type="match status" value="1"/>
</dbReference>
<dbReference type="GO" id="GO:0010181">
    <property type="term" value="F:FMN binding"/>
    <property type="evidence" value="ECO:0007669"/>
    <property type="project" value="InterPro"/>
</dbReference>
<dbReference type="InterPro" id="IPR008254">
    <property type="entry name" value="Flavodoxin/NO_synth"/>
</dbReference>
<accession>A0A9D1SHN4</accession>
<dbReference type="CDD" id="cd07709">
    <property type="entry name" value="flavodiiron_proteins_MBL-fold"/>
    <property type="match status" value="1"/>
</dbReference>
<evidence type="ECO:0000256" key="3">
    <source>
        <dbReference type="ARBA" id="ARBA00022448"/>
    </source>
</evidence>
<dbReference type="GO" id="GO:0009055">
    <property type="term" value="F:electron transfer activity"/>
    <property type="evidence" value="ECO:0007669"/>
    <property type="project" value="InterPro"/>
</dbReference>
<dbReference type="InterPro" id="IPR001279">
    <property type="entry name" value="Metallo-B-lactamas"/>
</dbReference>
<dbReference type="SUPFAM" id="SSF52218">
    <property type="entry name" value="Flavoproteins"/>
    <property type="match status" value="1"/>
</dbReference>
<evidence type="ECO:0000256" key="4">
    <source>
        <dbReference type="ARBA" id="ARBA00022982"/>
    </source>
</evidence>
<dbReference type="Gene3D" id="3.40.50.360">
    <property type="match status" value="1"/>
</dbReference>
<dbReference type="PROSITE" id="PS50902">
    <property type="entry name" value="FLAVODOXIN_LIKE"/>
    <property type="match status" value="1"/>
</dbReference>
<dbReference type="InterPro" id="IPR016440">
    <property type="entry name" value="Rubredoxin-O_OxRdtase"/>
</dbReference>
<dbReference type="EMBL" id="DVNF01000159">
    <property type="protein sequence ID" value="HIU60829.1"/>
    <property type="molecule type" value="Genomic_DNA"/>
</dbReference>
<dbReference type="GO" id="GO:0046872">
    <property type="term" value="F:metal ion binding"/>
    <property type="evidence" value="ECO:0007669"/>
    <property type="project" value="InterPro"/>
</dbReference>
<dbReference type="InterPro" id="IPR045761">
    <property type="entry name" value="ODP_dom"/>
</dbReference>
<comment type="similarity">
    <text evidence="2">In the N-terminal section; belongs to the zinc metallo-hydrolase group 3 family.</text>
</comment>
<evidence type="ECO:0000313" key="6">
    <source>
        <dbReference type="EMBL" id="HIU60829.1"/>
    </source>
</evidence>
<protein>
    <submittedName>
        <fullName evidence="6">FprA family A-type flavoprotein</fullName>
    </submittedName>
</protein>
<evidence type="ECO:0000259" key="5">
    <source>
        <dbReference type="PROSITE" id="PS50902"/>
    </source>
</evidence>
<evidence type="ECO:0000256" key="2">
    <source>
        <dbReference type="ARBA" id="ARBA00007121"/>
    </source>
</evidence>
<name>A0A9D1SHN4_9FIRM</name>
<evidence type="ECO:0000256" key="1">
    <source>
        <dbReference type="ARBA" id="ARBA00001962"/>
    </source>
</evidence>
<keyword evidence="4" id="KW-0249">Electron transport</keyword>
<gene>
    <name evidence="6" type="ORF">IAB05_05505</name>
</gene>
<dbReference type="Pfam" id="PF19583">
    <property type="entry name" value="ODP"/>
    <property type="match status" value="1"/>
</dbReference>
<dbReference type="InterPro" id="IPR051285">
    <property type="entry name" value="NADH_oxidoreductase_modular"/>
</dbReference>
<keyword evidence="3" id="KW-0813">Transport</keyword>
<feature type="domain" description="Flavodoxin-like" evidence="5">
    <location>
        <begin position="251"/>
        <end position="398"/>
    </location>
</feature>
<organism evidence="6 7">
    <name type="scientific">Candidatus Stercoripulliclostridium merdigallinarum</name>
    <dbReference type="NCBI Taxonomy" id="2840951"/>
    <lineage>
        <taxon>Bacteria</taxon>
        <taxon>Bacillati</taxon>
        <taxon>Bacillota</taxon>
        <taxon>Clostridia</taxon>
        <taxon>Eubacteriales</taxon>
        <taxon>Candidatus Stercoripulliclostridium</taxon>
    </lineage>
</organism>
<sequence length="398" mass="44157">MKTQITSDLYYIGSFDRRIALFENVYPVSDGVTYNSYLLTGNEPVIFDTADGAFTNEFLRNAEEALAGKQPAYLIVSHMEPDHSASIKALAEKYPAMKIVVNARSKVFLEGFFPDLKSELVIVKEGDTLTACGHTLKFMLAPMVHWPEVMFTYDETDKTLFSADAFGTFGTKNGIDLTPDRFDEYLPEARRYYTNIVGKYGTQVLGALKKVTFEVDRVCPLHGPVLSKALFEKAAAYYTTWASYAAEKSSAVIAYASVYGNTKRAAEYLKDALSKRGVSDVVTFDVSKTHFSYILVECFLNSHIVLASITYNAGIFTNMETLISEIVRHDIANRKFSFIENGSWAAQSGKLMREALSKVKNAAFVGETVSFRSSLKAETYAALDTLADSIAEDIKNNG</sequence>